<protein>
    <recommendedName>
        <fullName evidence="2">DUF8035 domain-containing protein</fullName>
    </recommendedName>
</protein>
<accession>A0A9P8RL18</accession>
<feature type="compositionally biased region" description="Basic and acidic residues" evidence="1">
    <location>
        <begin position="57"/>
        <end position="92"/>
    </location>
</feature>
<dbReference type="AlphaFoldDB" id="A0A9P8RL18"/>
<sequence>MAYRSSTSDLSRGGGGGGGDRWDRDRFAYERDRDRYGDERERFEERDRFVSRGPSTRTHETSVDDRYERHTSRPYDDDYVRDRRNHDDDIRPRRSPPPELKREAFYEREREYRSPSPVRRPTTLLRRQSSLDTFDRRPAPKFYEREEYGPPARRADYRPEREYRPEPYQPIPLPRSRALPPPRVYAERDTEEIRVAEPDRFGDDEFHAYPERIREREVTRTRRRRDRSGSRSSRTSRAHTHRSSHRSVTSRSSSTSSSSSSGGTTVTVKSEYPKKGKTRIPARLVSQRALIDLGYPYEEEGNTIIVQKALGQENIDDLLKLSEDYKKSELDVLAARSEAGNLVEERRTEIFVAPPAPPPAPVVVAAPPPPAPAPVYIPATPAPAPAPVVVTAPPPPPQPAPVEYFEERRVVREVSPVRSHRSYSTSATSLSSRTPYVYDAAPPAEYGPMAIVSDRRNERDIKAEIARLEAERELMRRDRHRHHHHSHSPGGELVRAERLSTGELVLYEETVEKIEEPRRGVRIEKDKKGRMSISVPKRR</sequence>
<feature type="compositionally biased region" description="Basic and acidic residues" evidence="1">
    <location>
        <begin position="518"/>
        <end position="529"/>
    </location>
</feature>
<comment type="caution">
    <text evidence="3">The sequence shown here is derived from an EMBL/GenBank/DDBJ whole genome shotgun (WGS) entry which is preliminary data.</text>
</comment>
<dbReference type="Proteomes" id="UP000758603">
    <property type="component" value="Unassembled WGS sequence"/>
</dbReference>
<keyword evidence="4" id="KW-1185">Reference proteome</keyword>
<organism evidence="3 4">
    <name type="scientific">Truncatella angustata</name>
    <dbReference type="NCBI Taxonomy" id="152316"/>
    <lineage>
        <taxon>Eukaryota</taxon>
        <taxon>Fungi</taxon>
        <taxon>Dikarya</taxon>
        <taxon>Ascomycota</taxon>
        <taxon>Pezizomycotina</taxon>
        <taxon>Sordariomycetes</taxon>
        <taxon>Xylariomycetidae</taxon>
        <taxon>Amphisphaeriales</taxon>
        <taxon>Sporocadaceae</taxon>
        <taxon>Truncatella</taxon>
    </lineage>
</organism>
<dbReference type="OrthoDB" id="5428245at2759"/>
<feature type="region of interest" description="Disordered" evidence="1">
    <location>
        <begin position="518"/>
        <end position="539"/>
    </location>
</feature>
<feature type="region of interest" description="Disordered" evidence="1">
    <location>
        <begin position="476"/>
        <end position="496"/>
    </location>
</feature>
<proteinExistence type="predicted"/>
<feature type="compositionally biased region" description="Basic and acidic residues" evidence="1">
    <location>
        <begin position="133"/>
        <end position="165"/>
    </location>
</feature>
<evidence type="ECO:0000313" key="4">
    <source>
        <dbReference type="Proteomes" id="UP000758603"/>
    </source>
</evidence>
<evidence type="ECO:0000259" key="2">
    <source>
        <dbReference type="Pfam" id="PF26118"/>
    </source>
</evidence>
<name>A0A9P8RL18_9PEZI</name>
<dbReference type="EMBL" id="JAGPXC010000008">
    <property type="protein sequence ID" value="KAH6647791.1"/>
    <property type="molecule type" value="Genomic_DNA"/>
</dbReference>
<feature type="domain" description="DUF8035" evidence="2">
    <location>
        <begin position="274"/>
        <end position="327"/>
    </location>
</feature>
<feature type="compositionally biased region" description="Basic and acidic residues" evidence="1">
    <location>
        <begin position="185"/>
        <end position="220"/>
    </location>
</feature>
<feature type="region of interest" description="Disordered" evidence="1">
    <location>
        <begin position="1"/>
        <end position="278"/>
    </location>
</feature>
<reference evidence="3" key="1">
    <citation type="journal article" date="2021" name="Nat. Commun.">
        <title>Genetic determinants of endophytism in the Arabidopsis root mycobiome.</title>
        <authorList>
            <person name="Mesny F."/>
            <person name="Miyauchi S."/>
            <person name="Thiergart T."/>
            <person name="Pickel B."/>
            <person name="Atanasova L."/>
            <person name="Karlsson M."/>
            <person name="Huettel B."/>
            <person name="Barry K.W."/>
            <person name="Haridas S."/>
            <person name="Chen C."/>
            <person name="Bauer D."/>
            <person name="Andreopoulos W."/>
            <person name="Pangilinan J."/>
            <person name="LaButti K."/>
            <person name="Riley R."/>
            <person name="Lipzen A."/>
            <person name="Clum A."/>
            <person name="Drula E."/>
            <person name="Henrissat B."/>
            <person name="Kohler A."/>
            <person name="Grigoriev I.V."/>
            <person name="Martin F.M."/>
            <person name="Hacquard S."/>
        </authorList>
    </citation>
    <scope>NUCLEOTIDE SEQUENCE</scope>
    <source>
        <strain evidence="3">MPI-SDFR-AT-0073</strain>
    </source>
</reference>
<feature type="compositionally biased region" description="Basic residues" evidence="1">
    <location>
        <begin position="234"/>
        <end position="245"/>
    </location>
</feature>
<feature type="compositionally biased region" description="Basic and acidic residues" evidence="1">
    <location>
        <begin position="99"/>
        <end position="113"/>
    </location>
</feature>
<dbReference type="RefSeq" id="XP_045954303.1">
    <property type="nucleotide sequence ID" value="XM_046100670.1"/>
</dbReference>
<feature type="compositionally biased region" description="Basic residues" evidence="1">
    <location>
        <begin position="477"/>
        <end position="487"/>
    </location>
</feature>
<feature type="compositionally biased region" description="Basic and acidic residues" evidence="1">
    <location>
        <begin position="20"/>
        <end position="50"/>
    </location>
</feature>
<dbReference type="InterPro" id="IPR058348">
    <property type="entry name" value="DUF8035"/>
</dbReference>
<dbReference type="Pfam" id="PF26118">
    <property type="entry name" value="DUF8035"/>
    <property type="match status" value="1"/>
</dbReference>
<evidence type="ECO:0000313" key="3">
    <source>
        <dbReference type="EMBL" id="KAH6647791.1"/>
    </source>
</evidence>
<dbReference type="GeneID" id="70129562"/>
<gene>
    <name evidence="3" type="ORF">BKA67DRAFT_539635</name>
</gene>
<feature type="compositionally biased region" description="Pro residues" evidence="1">
    <location>
        <begin position="167"/>
        <end position="183"/>
    </location>
</feature>
<feature type="compositionally biased region" description="Low complexity" evidence="1">
    <location>
        <begin position="246"/>
        <end position="267"/>
    </location>
</feature>
<feature type="compositionally biased region" description="Low complexity" evidence="1">
    <location>
        <begin position="1"/>
        <end position="11"/>
    </location>
</feature>
<evidence type="ECO:0000256" key="1">
    <source>
        <dbReference type="SAM" id="MobiDB-lite"/>
    </source>
</evidence>